<dbReference type="AlphaFoldDB" id="A0A8J2WY40"/>
<reference evidence="4" key="1">
    <citation type="submission" date="2021-11" db="EMBL/GenBank/DDBJ databases">
        <authorList>
            <consortium name="Genoscope - CEA"/>
            <person name="William W."/>
        </authorList>
    </citation>
    <scope>NUCLEOTIDE SEQUENCE</scope>
</reference>
<evidence type="ECO:0000256" key="2">
    <source>
        <dbReference type="ARBA" id="ARBA00023002"/>
    </source>
</evidence>
<keyword evidence="5" id="KW-1185">Reference proteome</keyword>
<accession>A0A8J2WY40</accession>
<feature type="chain" id="PRO_5035266714" description="15,16-dihydrobiliverdin:ferredoxin oxidoreductase" evidence="3">
    <location>
        <begin position="21"/>
        <end position="307"/>
    </location>
</feature>
<dbReference type="Pfam" id="PF05996">
    <property type="entry name" value="Fe_bilin_red"/>
    <property type="match status" value="1"/>
</dbReference>
<evidence type="ECO:0000313" key="4">
    <source>
        <dbReference type="EMBL" id="CAH0366296.1"/>
    </source>
</evidence>
<gene>
    <name evidence="4" type="ORF">PECAL_1P27800</name>
</gene>
<sequence length="307" mass="34323">MVCRTLHSLLAAAVLQQASSWTPPMRKRTQIAPRHALTVEQDARWPGWQESVDPAAKLLYMPFLETQLQILDKIGAVERPDAVRPDLRLGVKPRRSDDDAKGAARVGSRVFEVPGTFRRVRMTYFDGGQALQVFNSLWYPTFDRPDAPLLGVDLLRFGPKKFLCIVDAQPPQGRAHATHDTSLLDAIKRKYPALEGEVSSRYYDDNRFFSKQMLYGRFADDGEKLVEEALLPAFGAYVEAYVDVVARCGTSGKDARPFHADYDAFNAERDPAHGLFTSYFGAEWSDAYLSEFLFALAHESAGDGVVA</sequence>
<dbReference type="PANTHER" id="PTHR34557">
    <property type="entry name" value="PHYTOCHROMOBILIN:FERREDOXIN OXIDOREDUCTASE, CHLOROPLASTIC"/>
    <property type="match status" value="1"/>
</dbReference>
<comment type="caution">
    <text evidence="4">The sequence shown here is derived from an EMBL/GenBank/DDBJ whole genome shotgun (WGS) entry which is preliminary data.</text>
</comment>
<comment type="similarity">
    <text evidence="1">Belongs to the HY2 family.</text>
</comment>
<dbReference type="GO" id="GO:0010024">
    <property type="term" value="P:phytochromobilin biosynthetic process"/>
    <property type="evidence" value="ECO:0007669"/>
    <property type="project" value="InterPro"/>
</dbReference>
<dbReference type="Gene3D" id="3.40.1500.20">
    <property type="match status" value="1"/>
</dbReference>
<dbReference type="GO" id="GO:0016636">
    <property type="term" value="F:oxidoreductase activity, acting on the CH-CH group of donors, iron-sulfur protein as acceptor"/>
    <property type="evidence" value="ECO:0007669"/>
    <property type="project" value="InterPro"/>
</dbReference>
<proteinExistence type="inferred from homology"/>
<name>A0A8J2WY40_9STRA</name>
<feature type="signal peptide" evidence="3">
    <location>
        <begin position="1"/>
        <end position="20"/>
    </location>
</feature>
<keyword evidence="2" id="KW-0560">Oxidoreductase</keyword>
<evidence type="ECO:0008006" key="6">
    <source>
        <dbReference type="Google" id="ProtNLM"/>
    </source>
</evidence>
<organism evidence="4 5">
    <name type="scientific">Pelagomonas calceolata</name>
    <dbReference type="NCBI Taxonomy" id="35677"/>
    <lineage>
        <taxon>Eukaryota</taxon>
        <taxon>Sar</taxon>
        <taxon>Stramenopiles</taxon>
        <taxon>Ochrophyta</taxon>
        <taxon>Pelagophyceae</taxon>
        <taxon>Pelagomonadales</taxon>
        <taxon>Pelagomonadaceae</taxon>
        <taxon>Pelagomonas</taxon>
    </lineage>
</organism>
<dbReference type="PANTHER" id="PTHR34557:SF1">
    <property type="entry name" value="PHYTOCHROMOBILIN:FERREDOXIN OXIDOREDUCTASE, CHLOROPLASTIC"/>
    <property type="match status" value="1"/>
</dbReference>
<evidence type="ECO:0000256" key="1">
    <source>
        <dbReference type="ARBA" id="ARBA00006908"/>
    </source>
</evidence>
<dbReference type="InterPro" id="IPR009249">
    <property type="entry name" value="Ferredoxin-dep_bilin_Rdtase"/>
</dbReference>
<evidence type="ECO:0000313" key="5">
    <source>
        <dbReference type="Proteomes" id="UP000789595"/>
    </source>
</evidence>
<dbReference type="GO" id="GO:0050897">
    <property type="term" value="F:cobalt ion binding"/>
    <property type="evidence" value="ECO:0007669"/>
    <property type="project" value="InterPro"/>
</dbReference>
<dbReference type="OrthoDB" id="496703at2759"/>
<dbReference type="Proteomes" id="UP000789595">
    <property type="component" value="Unassembled WGS sequence"/>
</dbReference>
<keyword evidence="3" id="KW-0732">Signal</keyword>
<dbReference type="EMBL" id="CAKKNE010000001">
    <property type="protein sequence ID" value="CAH0366296.1"/>
    <property type="molecule type" value="Genomic_DNA"/>
</dbReference>
<evidence type="ECO:0000256" key="3">
    <source>
        <dbReference type="SAM" id="SignalP"/>
    </source>
</evidence>
<protein>
    <recommendedName>
        <fullName evidence="6">15,16-dihydrobiliverdin:ferredoxin oxidoreductase</fullName>
    </recommendedName>
</protein>